<keyword evidence="2" id="KW-0732">Signal</keyword>
<evidence type="ECO:0000313" key="4">
    <source>
        <dbReference type="Proteomes" id="UP000616885"/>
    </source>
</evidence>
<evidence type="ECO:0000256" key="2">
    <source>
        <dbReference type="SAM" id="SignalP"/>
    </source>
</evidence>
<accession>A0A8H7K5U4</accession>
<reference evidence="3" key="1">
    <citation type="submission" date="2020-10" db="EMBL/GenBank/DDBJ databases">
        <title>High-Quality Genome Resource of Clonostachys rosea strain S41 by Oxford Nanopore Long-Read Sequencing.</title>
        <authorList>
            <person name="Wang H."/>
        </authorList>
    </citation>
    <scope>NUCLEOTIDE SEQUENCE</scope>
    <source>
        <strain evidence="3">S41</strain>
    </source>
</reference>
<dbReference type="AlphaFoldDB" id="A0A8H7K5U4"/>
<evidence type="ECO:0000256" key="1">
    <source>
        <dbReference type="SAM" id="MobiDB-lite"/>
    </source>
</evidence>
<feature type="chain" id="PRO_5034023667" evidence="2">
    <location>
        <begin position="24"/>
        <end position="119"/>
    </location>
</feature>
<organism evidence="3 4">
    <name type="scientific">Bionectria ochroleuca</name>
    <name type="common">Gliocladium roseum</name>
    <dbReference type="NCBI Taxonomy" id="29856"/>
    <lineage>
        <taxon>Eukaryota</taxon>
        <taxon>Fungi</taxon>
        <taxon>Dikarya</taxon>
        <taxon>Ascomycota</taxon>
        <taxon>Pezizomycotina</taxon>
        <taxon>Sordariomycetes</taxon>
        <taxon>Hypocreomycetidae</taxon>
        <taxon>Hypocreales</taxon>
        <taxon>Bionectriaceae</taxon>
        <taxon>Clonostachys</taxon>
    </lineage>
</organism>
<name>A0A8H7K5U4_BIOOC</name>
<dbReference type="Proteomes" id="UP000616885">
    <property type="component" value="Unassembled WGS sequence"/>
</dbReference>
<evidence type="ECO:0000313" key="3">
    <source>
        <dbReference type="EMBL" id="KAF9745713.1"/>
    </source>
</evidence>
<protein>
    <submittedName>
        <fullName evidence="3">Uncharacterized protein</fullName>
    </submittedName>
</protein>
<comment type="caution">
    <text evidence="3">The sequence shown here is derived from an EMBL/GenBank/DDBJ whole genome shotgun (WGS) entry which is preliminary data.</text>
</comment>
<feature type="signal peptide" evidence="2">
    <location>
        <begin position="1"/>
        <end position="23"/>
    </location>
</feature>
<feature type="compositionally biased region" description="Basic and acidic residues" evidence="1">
    <location>
        <begin position="63"/>
        <end position="74"/>
    </location>
</feature>
<feature type="region of interest" description="Disordered" evidence="1">
    <location>
        <begin position="50"/>
        <end position="119"/>
    </location>
</feature>
<sequence>MVAFKHLGVTTALWLSLASRGLAQSINDEAEGLALRGNNIEQPLVRDVELDLGERDEEDELEARDIGEYLETRGHHPLPPRPPKPGPRKKNSRSLEYLEARGHHSLPPRPPKPGPRKKN</sequence>
<dbReference type="EMBL" id="JADCTT010000012">
    <property type="protein sequence ID" value="KAF9745713.1"/>
    <property type="molecule type" value="Genomic_DNA"/>
</dbReference>
<proteinExistence type="predicted"/>
<gene>
    <name evidence="3" type="ORF">IM811_004014</name>
</gene>